<protein>
    <submittedName>
        <fullName evidence="1">Glycosylphosphatidylinositol anchor attachment 1 protein-like</fullName>
    </submittedName>
</protein>
<dbReference type="Proteomes" id="UP001164539">
    <property type="component" value="Chromosome 1"/>
</dbReference>
<gene>
    <name evidence="1" type="ORF">OWV82_002097</name>
</gene>
<evidence type="ECO:0000313" key="1">
    <source>
        <dbReference type="EMBL" id="KAJ4729292.1"/>
    </source>
</evidence>
<evidence type="ECO:0000313" key="2">
    <source>
        <dbReference type="Proteomes" id="UP001164539"/>
    </source>
</evidence>
<name>A0ACC1Z075_MELAZ</name>
<accession>A0ACC1Z075</accession>
<dbReference type="EMBL" id="CM051394">
    <property type="protein sequence ID" value="KAJ4729292.1"/>
    <property type="molecule type" value="Genomic_DNA"/>
</dbReference>
<sequence length="705" mass="77721">MAETEISKMRQRPIVRLGVLLISHSVLVSVVCFTAGVLALLLLPVLAKNTYISENALMPGSASSMLSNQEISEANKLIKELTSLSSKPSGAAIEIQGLIAHYMSSLDAEVNYHKFHPQLNQFHPLHFFSSPDSGVMQENSSCSLYGINIVGIIRAPRGDGKEAIVLVTPYNSVKSSVNEALSLGIAYSVFSLLTRVTWLAKDIIWLVADSQYGEDVPVAAWLRGYHTPAFSNLGTLNTETCHDSNNIDVLKGSPNLETKISNGFRRSGTMAAGLVLKVAYRNEIEDSLCIHAEASNGQMPNLDLINIVNYLAVHRQGLRVKVDKFWSLLNSKFLKILGDLFELVGKLVKSLNPDCKFGIPAVDYIEGAATLASSLYYQALGAPTGPHGAFRDYQVDAITLEISPHISFNKDRRNDFLLQGARLVEGVVRSVNNLLEKFHQSFFLYLLTSPSKFVSVGVYMIAFALLVAPLPVVAASLYAETHDLFPTSEKDRSATSDDLSSVLGSWKWLNSAKTTFVVHIWGAIVSLLPYFISHNSNPTANFRMWILLSVASHEILRWILGSPFSHICGRPQGEWAVLKSVTIFSFFIGLCLMSVINFATAEIGALLMVPMALMAHPLKLDIRSRSFKSFLRAICNVILGVISFPPATFFVLKGIFEGSFSGTNVGDFWNWVESLWAWNSATYLYIGMVHLPCWVLCVYILLHPC</sequence>
<proteinExistence type="predicted"/>
<keyword evidence="2" id="KW-1185">Reference proteome</keyword>
<organism evidence="1 2">
    <name type="scientific">Melia azedarach</name>
    <name type="common">Chinaberry tree</name>
    <dbReference type="NCBI Taxonomy" id="155640"/>
    <lineage>
        <taxon>Eukaryota</taxon>
        <taxon>Viridiplantae</taxon>
        <taxon>Streptophyta</taxon>
        <taxon>Embryophyta</taxon>
        <taxon>Tracheophyta</taxon>
        <taxon>Spermatophyta</taxon>
        <taxon>Magnoliopsida</taxon>
        <taxon>eudicotyledons</taxon>
        <taxon>Gunneridae</taxon>
        <taxon>Pentapetalae</taxon>
        <taxon>rosids</taxon>
        <taxon>malvids</taxon>
        <taxon>Sapindales</taxon>
        <taxon>Meliaceae</taxon>
        <taxon>Melia</taxon>
    </lineage>
</organism>
<reference evidence="1 2" key="1">
    <citation type="journal article" date="2023" name="Science">
        <title>Complex scaffold remodeling in plant triterpene biosynthesis.</title>
        <authorList>
            <person name="De La Pena R."/>
            <person name="Hodgson H."/>
            <person name="Liu J.C."/>
            <person name="Stephenson M.J."/>
            <person name="Martin A.C."/>
            <person name="Owen C."/>
            <person name="Harkess A."/>
            <person name="Leebens-Mack J."/>
            <person name="Jimenez L.E."/>
            <person name="Osbourn A."/>
            <person name="Sattely E.S."/>
        </authorList>
    </citation>
    <scope>NUCLEOTIDE SEQUENCE [LARGE SCALE GENOMIC DNA]</scope>
    <source>
        <strain evidence="2">cv. JPN11</strain>
        <tissue evidence="1">Leaf</tissue>
    </source>
</reference>
<comment type="caution">
    <text evidence="1">The sequence shown here is derived from an EMBL/GenBank/DDBJ whole genome shotgun (WGS) entry which is preliminary data.</text>
</comment>